<proteinExistence type="predicted"/>
<reference evidence="1 2" key="1">
    <citation type="submission" date="2020-08" db="EMBL/GenBank/DDBJ databases">
        <title>Plant Genome Project.</title>
        <authorList>
            <person name="Zhang R.-G."/>
        </authorList>
    </citation>
    <scope>NUCLEOTIDE SEQUENCE [LARGE SCALE GENOMIC DNA]</scope>
    <source>
        <tissue evidence="1">Rhizome</tissue>
    </source>
</reference>
<evidence type="ECO:0000313" key="2">
    <source>
        <dbReference type="Proteomes" id="UP000734854"/>
    </source>
</evidence>
<sequence>MAGAVMALPRTAARGFSVQMPVAVERPCFGSFLVPCDPGEGGVQVGPLEDCMDEEGDMADEFLSVATEILPDENQTAPHKLHTWIPKEGVCLEYMLEEKYLDINELWRSSFSSLITRNLMFWPPNPPVKFLYFKICKATKIIGSEGYSYGST</sequence>
<protein>
    <submittedName>
        <fullName evidence="1">Uncharacterized protein</fullName>
    </submittedName>
</protein>
<name>A0A8J5KEU0_ZINOF</name>
<dbReference type="PANTHER" id="PTHR35750">
    <property type="entry name" value="PHOSPHOLIPID HYDROPEROXIDE GLUTATHIONE PEROXIDASE"/>
    <property type="match status" value="1"/>
</dbReference>
<dbReference type="PANTHER" id="PTHR35750:SF1">
    <property type="entry name" value="PHOSPHOLIPID HYDROPEROXIDE GLUTATHIONE PEROXIDASE"/>
    <property type="match status" value="1"/>
</dbReference>
<evidence type="ECO:0000313" key="1">
    <source>
        <dbReference type="EMBL" id="KAG6478289.1"/>
    </source>
</evidence>
<dbReference type="Proteomes" id="UP000734854">
    <property type="component" value="Unassembled WGS sequence"/>
</dbReference>
<gene>
    <name evidence="1" type="ORF">ZIOFF_061724</name>
</gene>
<dbReference type="AlphaFoldDB" id="A0A8J5KEU0"/>
<comment type="caution">
    <text evidence="1">The sequence shown here is derived from an EMBL/GenBank/DDBJ whole genome shotgun (WGS) entry which is preliminary data.</text>
</comment>
<keyword evidence="2" id="KW-1185">Reference proteome</keyword>
<organism evidence="1 2">
    <name type="scientific">Zingiber officinale</name>
    <name type="common">Ginger</name>
    <name type="synonym">Amomum zingiber</name>
    <dbReference type="NCBI Taxonomy" id="94328"/>
    <lineage>
        <taxon>Eukaryota</taxon>
        <taxon>Viridiplantae</taxon>
        <taxon>Streptophyta</taxon>
        <taxon>Embryophyta</taxon>
        <taxon>Tracheophyta</taxon>
        <taxon>Spermatophyta</taxon>
        <taxon>Magnoliopsida</taxon>
        <taxon>Liliopsida</taxon>
        <taxon>Zingiberales</taxon>
        <taxon>Zingiberaceae</taxon>
        <taxon>Zingiber</taxon>
    </lineage>
</organism>
<accession>A0A8J5KEU0</accession>
<dbReference type="EMBL" id="JACMSC010000017">
    <property type="protein sequence ID" value="KAG6478289.1"/>
    <property type="molecule type" value="Genomic_DNA"/>
</dbReference>